<feature type="region of interest" description="Disordered" evidence="5">
    <location>
        <begin position="61"/>
        <end position="87"/>
    </location>
</feature>
<dbReference type="GO" id="GO:0008270">
    <property type="term" value="F:zinc ion binding"/>
    <property type="evidence" value="ECO:0007669"/>
    <property type="project" value="UniProtKB-KW"/>
</dbReference>
<keyword evidence="2 4" id="KW-0863">Zinc-finger</keyword>
<feature type="domain" description="GRF-type" evidence="6">
    <location>
        <begin position="14"/>
        <end position="54"/>
    </location>
</feature>
<protein>
    <recommendedName>
        <fullName evidence="6">GRF-type domain-containing protein</fullName>
    </recommendedName>
</protein>
<organism evidence="7 8">
    <name type="scientific">Rotaria magnacalcarata</name>
    <dbReference type="NCBI Taxonomy" id="392030"/>
    <lineage>
        <taxon>Eukaryota</taxon>
        <taxon>Metazoa</taxon>
        <taxon>Spiralia</taxon>
        <taxon>Gnathifera</taxon>
        <taxon>Rotifera</taxon>
        <taxon>Eurotatoria</taxon>
        <taxon>Bdelloidea</taxon>
        <taxon>Philodinida</taxon>
        <taxon>Philodinidae</taxon>
        <taxon>Rotaria</taxon>
    </lineage>
</organism>
<feature type="non-terminal residue" evidence="7">
    <location>
        <position position="109"/>
    </location>
</feature>
<keyword evidence="1" id="KW-0479">Metal-binding</keyword>
<evidence type="ECO:0000313" key="7">
    <source>
        <dbReference type="EMBL" id="CAF5212328.1"/>
    </source>
</evidence>
<evidence type="ECO:0000256" key="2">
    <source>
        <dbReference type="ARBA" id="ARBA00022771"/>
    </source>
</evidence>
<dbReference type="PROSITE" id="PS51999">
    <property type="entry name" value="ZF_GRF"/>
    <property type="match status" value="1"/>
</dbReference>
<dbReference type="EMBL" id="CAJOBI010340656">
    <property type="protein sequence ID" value="CAF5212328.1"/>
    <property type="molecule type" value="Genomic_DNA"/>
</dbReference>
<keyword evidence="3" id="KW-0862">Zinc</keyword>
<evidence type="ECO:0000313" key="8">
    <source>
        <dbReference type="Proteomes" id="UP000676336"/>
    </source>
</evidence>
<evidence type="ECO:0000256" key="4">
    <source>
        <dbReference type="PROSITE-ProRule" id="PRU01343"/>
    </source>
</evidence>
<name>A0A8S3J3Y6_9BILA</name>
<proteinExistence type="predicted"/>
<accession>A0A8S3J3Y6</accession>
<evidence type="ECO:0000256" key="1">
    <source>
        <dbReference type="ARBA" id="ARBA00022723"/>
    </source>
</evidence>
<dbReference type="Proteomes" id="UP000676336">
    <property type="component" value="Unassembled WGS sequence"/>
</dbReference>
<dbReference type="Pfam" id="PF06839">
    <property type="entry name" value="Zn_ribbon_GRF"/>
    <property type="match status" value="1"/>
</dbReference>
<dbReference type="AlphaFoldDB" id="A0A8S3J3Y6"/>
<dbReference type="SUPFAM" id="SSF57756">
    <property type="entry name" value="Retrovirus zinc finger-like domains"/>
    <property type="match status" value="1"/>
</dbReference>
<dbReference type="InterPro" id="IPR036875">
    <property type="entry name" value="Znf_CCHC_sf"/>
</dbReference>
<reference evidence="7" key="1">
    <citation type="submission" date="2021-02" db="EMBL/GenBank/DDBJ databases">
        <authorList>
            <person name="Nowell W R."/>
        </authorList>
    </citation>
    <scope>NUCLEOTIDE SEQUENCE</scope>
</reference>
<evidence type="ECO:0000259" key="6">
    <source>
        <dbReference type="PROSITE" id="PS51999"/>
    </source>
</evidence>
<dbReference type="InterPro" id="IPR010666">
    <property type="entry name" value="Znf_GRF"/>
</dbReference>
<evidence type="ECO:0000256" key="3">
    <source>
        <dbReference type="ARBA" id="ARBA00022833"/>
    </source>
</evidence>
<evidence type="ECO:0000256" key="5">
    <source>
        <dbReference type="SAM" id="MobiDB-lite"/>
    </source>
</evidence>
<dbReference type="GO" id="GO:0003676">
    <property type="term" value="F:nucleic acid binding"/>
    <property type="evidence" value="ECO:0007669"/>
    <property type="project" value="InterPro"/>
</dbReference>
<comment type="caution">
    <text evidence="7">The sequence shown here is derived from an EMBL/GenBank/DDBJ whole genome shotgun (WGS) entry which is preliminary data.</text>
</comment>
<sequence length="109" mass="12150">EQIRPTNSTGVPKCNCDTDAKELTVKKDGPNKGRSFFRCGNNDNCNFFAWKDDVTLSNAGGGQRQFGDNQANSLRKRQQSDNDDDVKPRKCGLCKQTGHTRRNCPSLNL</sequence>
<gene>
    <name evidence="7" type="ORF">SMN809_LOCUS78740</name>
</gene>